<evidence type="ECO:0000313" key="3">
    <source>
        <dbReference type="EMBL" id="MDK2124281.1"/>
    </source>
</evidence>
<keyword evidence="4" id="KW-1185">Reference proteome</keyword>
<dbReference type="PANTHER" id="PTHR35812:SF1">
    <property type="entry name" value="LIPOPROTEIN"/>
    <property type="match status" value="1"/>
</dbReference>
<evidence type="ECO:0000259" key="2">
    <source>
        <dbReference type="Pfam" id="PF07603"/>
    </source>
</evidence>
<dbReference type="PANTHER" id="PTHR35812">
    <property type="entry name" value="LIPOPROTEIN"/>
    <property type="match status" value="1"/>
</dbReference>
<sequence>MTLRHILAAGAGLSIALAMPNALATVQVCNPDIVATTPTSNFIDHGDGTVTHQATGLMWMRCSIGQTWSGGSCANSATTMDWQTALSAAAATTYASKTDWRLPNLKELESIVERKCYGPATNQTIFPSFQNADYWTSTTAADAPSNAWSISMGDGFDSSSYAKSLSKFVHLVRSGFPSDRFDRLASSFDPSPALVFPNAWGSPPSTWIFSTAQTLNGTTTPTPISITGPGFYSTDNGVSFTNKPGFVEPGAQIVLKGLSGSPPADLTSMTLKVGTLQSIFEIAVAPSTMPSATIVPATSLVSATNSTFTVNFDLAQNFPSYGQIAIQFPAGYVISGAINYLDVSISGAGISSAISTSRSGQTLVINTSGSGSSGTSSVSVSINNSRITNPSTQGNQIFSISTNLNTGQPIETGTATTTVGPPNTTPNPFTFSAKTNVARNVAVESAAATILGITGPASISVAGGEYKINAGTFTTSPGSVNNGDTVTVRHTSSSLFSTTVVTTLTVDTFSTTFSSVTEAAALPTSGTFTVPCGASADLAGPGTVTLGGGSSLTVGAAANGSVLKIGSSTDPCNTGSSSTPRSLSLSLGGFNLAVLPTSPDTELAIATTTFNGAQIPVVRLVKGSATFSGAANQPLLVTAGGAVVRSGNQSARIAVSVNANGGYSIVVLSGNLLFPCDRRCPPGAAGLTMEKGETATFSAEGVLSEIIVEDSADPLAAGNLRPLPPPAGLSFDQTPVNLEGGSPRLGGQRLDDALTQLVNDSTSLGLKKQGQQSYGALGFNYNFIKVFAQPVGRLTADPSAGTSLRGDRQGVLVLSVKGVVTRLVPGLADPTVVLSLMRQTDPAATLRVTADGVLRVVYLGKTYAVRPGWWQFARNKPASFSVEPDGSLLFTDFNGRAQTLYPFVADFKRMDEVMRLRDSNAQLFQNTDGTIAVTLQGLNYTFTPDIGLVDTPSVHLADDWWVEPGKFYVRYLDGKSQGFFVQ</sequence>
<dbReference type="RefSeq" id="WP_284100589.1">
    <property type="nucleotide sequence ID" value="NZ_JARRAF010000008.1"/>
</dbReference>
<gene>
    <name evidence="3" type="ORF">PZA18_09490</name>
</gene>
<dbReference type="Proteomes" id="UP001172778">
    <property type="component" value="Unassembled WGS sequence"/>
</dbReference>
<feature type="signal peptide" evidence="1">
    <location>
        <begin position="1"/>
        <end position="24"/>
    </location>
</feature>
<evidence type="ECO:0000256" key="1">
    <source>
        <dbReference type="SAM" id="SignalP"/>
    </source>
</evidence>
<name>A0ABT7DW44_9NEIS</name>
<organism evidence="3 4">
    <name type="scientific">Parachitinimonas caeni</name>
    <dbReference type="NCBI Taxonomy" id="3031301"/>
    <lineage>
        <taxon>Bacteria</taxon>
        <taxon>Pseudomonadati</taxon>
        <taxon>Pseudomonadota</taxon>
        <taxon>Betaproteobacteria</taxon>
        <taxon>Neisseriales</taxon>
        <taxon>Chitinibacteraceae</taxon>
        <taxon>Parachitinimonas</taxon>
    </lineage>
</organism>
<reference evidence="3" key="1">
    <citation type="submission" date="2023-03" db="EMBL/GenBank/DDBJ databases">
        <title>Chitinimonas shenzhenensis gen. nov., sp. nov., a novel member of family Burkholderiaceae isolated from activated sludge collected in Shen Zhen, China.</title>
        <authorList>
            <person name="Wang X."/>
        </authorList>
    </citation>
    <scope>NUCLEOTIDE SEQUENCE</scope>
    <source>
        <strain evidence="3">DQS-5</strain>
    </source>
</reference>
<evidence type="ECO:0000313" key="4">
    <source>
        <dbReference type="Proteomes" id="UP001172778"/>
    </source>
</evidence>
<dbReference type="EMBL" id="JARRAF010000008">
    <property type="protein sequence ID" value="MDK2124281.1"/>
    <property type="molecule type" value="Genomic_DNA"/>
</dbReference>
<comment type="caution">
    <text evidence="3">The sequence shown here is derived from an EMBL/GenBank/DDBJ whole genome shotgun (WGS) entry which is preliminary data.</text>
</comment>
<accession>A0ABT7DW44</accession>
<dbReference type="InterPro" id="IPR011460">
    <property type="entry name" value="Lcl_C"/>
</dbReference>
<protein>
    <submittedName>
        <fullName evidence="3">DUF1566 domain-containing protein</fullName>
    </submittedName>
</protein>
<keyword evidence="1" id="KW-0732">Signal</keyword>
<feature type="domain" description="Lcl C-terminal" evidence="2">
    <location>
        <begin position="48"/>
        <end position="173"/>
    </location>
</feature>
<proteinExistence type="predicted"/>
<dbReference type="Pfam" id="PF07603">
    <property type="entry name" value="Lcl_C"/>
    <property type="match status" value="1"/>
</dbReference>
<feature type="chain" id="PRO_5046587491" evidence="1">
    <location>
        <begin position="25"/>
        <end position="982"/>
    </location>
</feature>